<dbReference type="Gene3D" id="2.60.40.1120">
    <property type="entry name" value="Carboxypeptidase-like, regulatory domain"/>
    <property type="match status" value="1"/>
</dbReference>
<dbReference type="PANTHER" id="PTHR44119:SF4">
    <property type="entry name" value="AEROBIC COBALTOCHELATASE SUBUNIT COBN"/>
    <property type="match status" value="1"/>
</dbReference>
<name>A0A2H4U868_METSM</name>
<evidence type="ECO:0000259" key="3">
    <source>
        <dbReference type="Pfam" id="PF02514"/>
    </source>
</evidence>
<dbReference type="Pfam" id="PF02514">
    <property type="entry name" value="CobN-Mg_chel"/>
    <property type="match status" value="1"/>
</dbReference>
<protein>
    <submittedName>
        <fullName evidence="4">Cobalamin biosynthesis protein CobN</fullName>
    </submittedName>
</protein>
<keyword evidence="2" id="KW-1133">Transmembrane helix</keyword>
<dbReference type="PANTHER" id="PTHR44119">
    <property type="entry name" value="MAGNESIUM-CHELATASE SUBUNIT CHLH, CHLOROPLASTIC"/>
    <property type="match status" value="1"/>
</dbReference>
<sequence>MLFIVTMSLVSASDEVNNETIIADGIVGTSLVADGVQIANDVNVDEIGNIYYTNSIYSSSDYGFIDIHVKDSYNPLTKNWTEDGVDLAGADIKILDSSDNLVFEGKTLAGGAYSIGNLPSGSYKVQLSYSTYEVYTENVNVGANSAVAVNHMFVPDILLIVSYNSHSEKVDYLMSLSKRVAYIDTGNFDKTREWLFEYAKYIQIDMFSSTYKDFGTAEARKLLSKSPANANYNVAYTFGFYDKNTLDNLGIHFVGGSASNNSPNTVENTYVGSYFQAPDIESSEVFVANMNNYLKYIFYLINPQKYINPTLDTATTPRISPECGIYHPVLGTYTVVPDAELINQWIIANPGYNNDGKGSLNWMLKEYVAWQEKELNPTELFRLFENDYMNRYNTDTPFVAIATYYCGGPVVDALIKCYEASGRPAFNIFKLSTAPAMSSILLTLTKTTQIGISAVASLYSWSLNYGNHSALNDLSEMNLTVVKGLFDVSQQSYESETGAQAEWTYSVTIPSFEGVFSPIILSYKDSLGKSHVVQSGIEKMVKLTTGWANLKDMDNFDKVVSIVLYNYPPGKGEIGASYLDVFQSTYDLLVHLSDAGYDIGMNKSDLPSVKELSEWIIYMGNKGTWAQGELNKYVESNWEMLRQHHQLVTQEEFDKLVATNMNQDLYKKMVDYWGDGLGKIMVYNQTYIVIPGLWFGKIFITFQPSRGWEEVKIENYHDLTLPPHQQYVTFYKWLDEVANCDVIINLGTHGTLEWLPGRNVGVHEGDWSFELNLIPTIYPYIVSNPGEAMVARDRIGAMMITHMTPAMAISGLYGNYTKLLNYIDRYNDQVANNVSGNAYEYKKLILELAPSLGFEKPKNGQTFEAWLEDLHTYLDDMQNDFNTYGLHTIGKILSGEELIEEVITIITSRTTVYNHILHMIYPNLKDKNYYNDIRGNSQYYAQSEVVKTWLRTFIGDLVNNTYTFDEVAKMHGITNKSSKLYQSLNYSTKVIENIKNNNEWNAIMTALSGGYVTPGLFADPAYADSIPTGHMGRTSDTTKMPTKAAYESAVKVVDLLLVNYYEKHGKWPELTALILWGTEILRTEGIGVAEFLYFLGCRPTWNEGDEAVTGVELIPINELTVTLSNGKVVNRPRVDVFASMVTSNVDWIKLMLTAVDLALNSTDDTVANNFLKKHYAENPMKDRLFGLPGAVLEGTGMSNTIPNTANWNLTTLNEDLARIYLGRVSYSWTLDDHDNIVITKQTENFKYLLGKTDLITQNFDSSWRLLDSDDYYDWFGGLLNAAKILGANPDTAFVDIRNKNNYIIRTYEEEFELEIRTNLLNPKFVDALLSTQAGWIQWNSKFQNAFGSLYVNPGMTLGSQLGNEMVSTLLKYSGKIDSLAAATSFQSAGAFMFYMYYQGKWENPDSKLVQELADEIIRNAIKYGVACCHHTCKNLDFNMKLIQASSLSAADKAKYAEILSQATLTDPLYKDDGSTDNPSNPDASDKNNTEDNNQQLVNGTTDDQSSGDMAGGATAAGLDTSVDPSNAKSASSQFKNDASKADSSKGESGAASVHEISKSSASKSAAGQSSTPIVLIIAVICLIAVFVVGYARNKRDNDEDDY</sequence>
<dbReference type="SUPFAM" id="SSF49478">
    <property type="entry name" value="Cna protein B-type domain"/>
    <property type="match status" value="1"/>
</dbReference>
<feature type="transmembrane region" description="Helical" evidence="2">
    <location>
        <begin position="1573"/>
        <end position="1591"/>
    </location>
</feature>
<feature type="compositionally biased region" description="Polar residues" evidence="1">
    <location>
        <begin position="1522"/>
        <end position="1536"/>
    </location>
</feature>
<dbReference type="GeneID" id="35119259"/>
<accession>A0A2H4U868</accession>
<dbReference type="CDD" id="cd10150">
    <property type="entry name" value="CobN_like"/>
    <property type="match status" value="1"/>
</dbReference>
<organism evidence="4 5">
    <name type="scientific">Methanobrevibacter smithii</name>
    <dbReference type="NCBI Taxonomy" id="2173"/>
    <lineage>
        <taxon>Archaea</taxon>
        <taxon>Methanobacteriati</taxon>
        <taxon>Methanobacteriota</taxon>
        <taxon>Methanomada group</taxon>
        <taxon>Methanobacteria</taxon>
        <taxon>Methanobacteriales</taxon>
        <taxon>Methanobacteriaceae</taxon>
        <taxon>Methanobrevibacter</taxon>
    </lineage>
</organism>
<gene>
    <name evidence="4" type="ORF">BK798_07730</name>
</gene>
<keyword evidence="2" id="KW-0812">Transmembrane</keyword>
<evidence type="ECO:0000313" key="5">
    <source>
        <dbReference type="Proteomes" id="UP000232133"/>
    </source>
</evidence>
<dbReference type="InterPro" id="IPR003672">
    <property type="entry name" value="CobN/Mg_chltase"/>
</dbReference>
<evidence type="ECO:0000313" key="4">
    <source>
        <dbReference type="EMBL" id="ATZ60315.1"/>
    </source>
</evidence>
<proteinExistence type="predicted"/>
<feature type="compositionally biased region" description="Polar residues" evidence="1">
    <location>
        <begin position="1490"/>
        <end position="1507"/>
    </location>
</feature>
<dbReference type="RefSeq" id="WP_100815729.1">
    <property type="nucleotide sequence ID" value="NZ_CP017803.1"/>
</dbReference>
<dbReference type="Proteomes" id="UP000232133">
    <property type="component" value="Chromosome"/>
</dbReference>
<reference evidence="4 5" key="1">
    <citation type="submission" date="2016-10" db="EMBL/GenBank/DDBJ databases">
        <authorList>
            <person name="Varghese N."/>
        </authorList>
    </citation>
    <scope>NUCLEOTIDE SEQUENCE [LARGE SCALE GENOMIC DNA]</scope>
    <source>
        <strain evidence="4 5">KB11</strain>
    </source>
</reference>
<evidence type="ECO:0000256" key="2">
    <source>
        <dbReference type="SAM" id="Phobius"/>
    </source>
</evidence>
<feature type="region of interest" description="Disordered" evidence="1">
    <location>
        <begin position="1467"/>
        <end position="1552"/>
    </location>
</feature>
<keyword evidence="2" id="KW-0472">Membrane</keyword>
<dbReference type="EMBL" id="CP017803">
    <property type="protein sequence ID" value="ATZ60315.1"/>
    <property type="molecule type" value="Genomic_DNA"/>
</dbReference>
<evidence type="ECO:0000256" key="1">
    <source>
        <dbReference type="SAM" id="MobiDB-lite"/>
    </source>
</evidence>
<feature type="domain" description="CobN/magnesium chelatase" evidence="3">
    <location>
        <begin position="288"/>
        <end position="1330"/>
    </location>
</feature>